<name>A0AA41U2I4_9ACTN</name>
<gene>
    <name evidence="1" type="ORF">LZ495_26330</name>
</gene>
<sequence>MVAVGPDAAFGVHKAGQAGRSFPLSFSVREQAGAWLVTGTAARAADIADVLARGMANDTVLIHSMETTAFYDEDNTPWPLSRVLAEYGVAGTVHPMPAWAAGGVGLGTDLLVLHRDDLGRLLADDWSPYGLGFIDLPGPPSPARLDELALAIGTTSYPEPLVPALDGTSLRFSGHDDCYLLVESTVPGFPGAVLGRLLALLVGSALLGLRAADRVEAPAPIEVPEPAPELPAQLIADSPYWIGVLGPRTETTVAVHLTAVSESWRLSEELPTEPAHIATLHVPTGTWRLAPA</sequence>
<evidence type="ECO:0000313" key="2">
    <source>
        <dbReference type="Proteomes" id="UP001165378"/>
    </source>
</evidence>
<organism evidence="1 2">
    <name type="scientific">Yinghuangia soli</name>
    <dbReference type="NCBI Taxonomy" id="2908204"/>
    <lineage>
        <taxon>Bacteria</taxon>
        <taxon>Bacillati</taxon>
        <taxon>Actinomycetota</taxon>
        <taxon>Actinomycetes</taxon>
        <taxon>Kitasatosporales</taxon>
        <taxon>Streptomycetaceae</taxon>
        <taxon>Yinghuangia</taxon>
    </lineage>
</organism>
<dbReference type="AlphaFoldDB" id="A0AA41U2I4"/>
<dbReference type="Proteomes" id="UP001165378">
    <property type="component" value="Unassembled WGS sequence"/>
</dbReference>
<reference evidence="1" key="1">
    <citation type="submission" date="2022-01" db="EMBL/GenBank/DDBJ databases">
        <title>Genome-Based Taxonomic Classification of the Phylum Actinobacteria.</title>
        <authorList>
            <person name="Gao Y."/>
        </authorList>
    </citation>
    <scope>NUCLEOTIDE SEQUENCE</scope>
    <source>
        <strain evidence="1">KLBMP 8922</strain>
    </source>
</reference>
<keyword evidence="2" id="KW-1185">Reference proteome</keyword>
<protein>
    <submittedName>
        <fullName evidence="1">Uncharacterized protein</fullName>
    </submittedName>
</protein>
<dbReference type="EMBL" id="JAKFHA010000018">
    <property type="protein sequence ID" value="MCF2530715.1"/>
    <property type="molecule type" value="Genomic_DNA"/>
</dbReference>
<proteinExistence type="predicted"/>
<dbReference type="RefSeq" id="WP_235055380.1">
    <property type="nucleotide sequence ID" value="NZ_JAKFHA010000018.1"/>
</dbReference>
<comment type="caution">
    <text evidence="1">The sequence shown here is derived from an EMBL/GenBank/DDBJ whole genome shotgun (WGS) entry which is preliminary data.</text>
</comment>
<accession>A0AA41U2I4</accession>
<evidence type="ECO:0000313" key="1">
    <source>
        <dbReference type="EMBL" id="MCF2530715.1"/>
    </source>
</evidence>